<name>A0A0H3ZQ23_9VIBR</name>
<sequence length="43" mass="4632">MQVNARLLKKWQEACKKEGIEPPAKLGGLFSALETTGGGEDET</sequence>
<reference evidence="1" key="1">
    <citation type="journal article" date="2015" name="MBio">
        <title>Eco-Evolutionary Dynamics of Episomes among Ecologically Cohesive Bacterial Populations.</title>
        <authorList>
            <person name="Xue H."/>
            <person name="Cordero O.X."/>
            <person name="Camas F.M."/>
            <person name="Trimble W."/>
            <person name="Meyer F."/>
            <person name="Guglielmini J."/>
            <person name="Rocha E.P."/>
            <person name="Polz M.F."/>
        </authorList>
    </citation>
    <scope>NUCLEOTIDE SEQUENCE</scope>
    <source>
        <strain evidence="1">F12 FF_152</strain>
    </source>
</reference>
<dbReference type="EMBL" id="KP795462">
    <property type="protein sequence ID" value="AKN36019.1"/>
    <property type="molecule type" value="Genomic_DNA"/>
</dbReference>
<accession>A0A0H3ZQ23</accession>
<dbReference type="AlphaFoldDB" id="A0A0H3ZQ23"/>
<proteinExistence type="predicted"/>
<protein>
    <submittedName>
        <fullName evidence="1">Uncharacterized protein</fullName>
    </submittedName>
</protein>
<evidence type="ECO:0000313" key="1">
    <source>
        <dbReference type="EMBL" id="AKN36019.1"/>
    </source>
</evidence>
<organism evidence="1">
    <name type="scientific">Vibrio sp. F12 FF_152</name>
    <dbReference type="NCBI Taxonomy" id="1652829"/>
    <lineage>
        <taxon>Bacteria</taxon>
        <taxon>Pseudomonadati</taxon>
        <taxon>Pseudomonadota</taxon>
        <taxon>Gammaproteobacteria</taxon>
        <taxon>Vibrionales</taxon>
        <taxon>Vibrionaceae</taxon>
        <taxon>Vibrio</taxon>
    </lineage>
</organism>